<sequence>MADQEEGCFCTKQAIFNFVKVMAMTLYYIITASIKAILPSGILPKKSVKGQNVLITGGGSGIGRLMAQEFAKLGVANVVIWDVNTKGANETVDLLKSTEAKGHAHTVDISKKEAIYEAAAKVKKEIGPIDILINNAGIVTGKKLFECDDDMMELTMAVNTTSHFFTTKTFLPHMLESNRGHIVTIASLAGKSGITGLVDYCASKFGAVGFSESLGDEIRSLKKDGVHVTTVCPYYIDTGMFTGVKTFSPNLLPILEPNYVVSKIVEAVLTDAEYLMLPRFGYISVALSGFLPTKAARLLAEYFGINKTMSAFTGRKKED</sequence>
<organism evidence="1 2">
    <name type="scientific">Rhabditophanes sp. KR3021</name>
    <dbReference type="NCBI Taxonomy" id="114890"/>
    <lineage>
        <taxon>Eukaryota</taxon>
        <taxon>Metazoa</taxon>
        <taxon>Ecdysozoa</taxon>
        <taxon>Nematoda</taxon>
        <taxon>Chromadorea</taxon>
        <taxon>Rhabditida</taxon>
        <taxon>Tylenchina</taxon>
        <taxon>Panagrolaimomorpha</taxon>
        <taxon>Strongyloidoidea</taxon>
        <taxon>Alloionematidae</taxon>
        <taxon>Rhabditophanes</taxon>
    </lineage>
</organism>
<name>A0AC35TU39_9BILA</name>
<dbReference type="WBParaSite" id="RSKR_0000431900.1">
    <property type="protein sequence ID" value="RSKR_0000431900.1"/>
    <property type="gene ID" value="RSKR_0000431900"/>
</dbReference>
<protein>
    <submittedName>
        <fullName evidence="2">Estradiol 17-beta-dehydrogenase 11</fullName>
    </submittedName>
</protein>
<dbReference type="Proteomes" id="UP000095286">
    <property type="component" value="Unplaced"/>
</dbReference>
<proteinExistence type="predicted"/>
<evidence type="ECO:0000313" key="1">
    <source>
        <dbReference type="Proteomes" id="UP000095286"/>
    </source>
</evidence>
<accession>A0AC35TU39</accession>
<reference evidence="2" key="1">
    <citation type="submission" date="2016-11" db="UniProtKB">
        <authorList>
            <consortium name="WormBaseParasite"/>
        </authorList>
    </citation>
    <scope>IDENTIFICATION</scope>
    <source>
        <strain evidence="2">KR3021</strain>
    </source>
</reference>
<evidence type="ECO:0000313" key="2">
    <source>
        <dbReference type="WBParaSite" id="RSKR_0000431900.1"/>
    </source>
</evidence>